<proteinExistence type="predicted"/>
<accession>A0A6A6WX55</accession>
<name>A0A6A6WX55_9PLEO</name>
<gene>
    <name evidence="1" type="ORF">K505DRAFT_111252</name>
</gene>
<reference evidence="1" key="1">
    <citation type="journal article" date="2020" name="Stud. Mycol.">
        <title>101 Dothideomycetes genomes: a test case for predicting lifestyles and emergence of pathogens.</title>
        <authorList>
            <person name="Haridas S."/>
            <person name="Albert R."/>
            <person name="Binder M."/>
            <person name="Bloem J."/>
            <person name="Labutti K."/>
            <person name="Salamov A."/>
            <person name="Andreopoulos B."/>
            <person name="Baker S."/>
            <person name="Barry K."/>
            <person name="Bills G."/>
            <person name="Bluhm B."/>
            <person name="Cannon C."/>
            <person name="Castanera R."/>
            <person name="Culley D."/>
            <person name="Daum C."/>
            <person name="Ezra D."/>
            <person name="Gonzalez J."/>
            <person name="Henrissat B."/>
            <person name="Kuo A."/>
            <person name="Liang C."/>
            <person name="Lipzen A."/>
            <person name="Lutzoni F."/>
            <person name="Magnuson J."/>
            <person name="Mondo S."/>
            <person name="Nolan M."/>
            <person name="Ohm R."/>
            <person name="Pangilinan J."/>
            <person name="Park H.-J."/>
            <person name="Ramirez L."/>
            <person name="Alfaro M."/>
            <person name="Sun H."/>
            <person name="Tritt A."/>
            <person name="Yoshinaga Y."/>
            <person name="Zwiers L.-H."/>
            <person name="Turgeon B."/>
            <person name="Goodwin S."/>
            <person name="Spatafora J."/>
            <person name="Crous P."/>
            <person name="Grigoriev I."/>
        </authorList>
    </citation>
    <scope>NUCLEOTIDE SEQUENCE</scope>
    <source>
        <strain evidence="1">CBS 109.77</strain>
    </source>
</reference>
<keyword evidence="2" id="KW-1185">Reference proteome</keyword>
<organism evidence="1 2">
    <name type="scientific">Melanomma pulvis-pyrius CBS 109.77</name>
    <dbReference type="NCBI Taxonomy" id="1314802"/>
    <lineage>
        <taxon>Eukaryota</taxon>
        <taxon>Fungi</taxon>
        <taxon>Dikarya</taxon>
        <taxon>Ascomycota</taxon>
        <taxon>Pezizomycotina</taxon>
        <taxon>Dothideomycetes</taxon>
        <taxon>Pleosporomycetidae</taxon>
        <taxon>Pleosporales</taxon>
        <taxon>Melanommataceae</taxon>
        <taxon>Melanomma</taxon>
    </lineage>
</organism>
<dbReference type="EMBL" id="MU002227">
    <property type="protein sequence ID" value="KAF2788307.1"/>
    <property type="molecule type" value="Genomic_DNA"/>
</dbReference>
<evidence type="ECO:0000313" key="2">
    <source>
        <dbReference type="Proteomes" id="UP000799757"/>
    </source>
</evidence>
<protein>
    <submittedName>
        <fullName evidence="1">Uncharacterized protein</fullName>
    </submittedName>
</protein>
<dbReference type="Proteomes" id="UP000799757">
    <property type="component" value="Unassembled WGS sequence"/>
</dbReference>
<evidence type="ECO:0000313" key="1">
    <source>
        <dbReference type="EMBL" id="KAF2788307.1"/>
    </source>
</evidence>
<sequence length="195" mass="21190">MRLGLNARPVLLSTSPSSALLDSLGGQIAEGAGRWENGWLGGDRVLQISIHIQHRLIVHFERWSGRRLRGTTKHGRHGVVVVTQISLDVAKTRLCHGWPCGPALRLHFFLVLGLKVPPVKAQMLLPLALEHAEERGSDAGRMATSANGIKVLTQEGRCVGASGIPRGRGTTAEAKLMFVFTQQTTTFAFTSQRTV</sequence>
<dbReference type="AlphaFoldDB" id="A0A6A6WX55"/>